<dbReference type="Proteomes" id="UP000015106">
    <property type="component" value="Chromosome 6"/>
</dbReference>
<reference evidence="1" key="3">
    <citation type="submission" date="2022-06" db="UniProtKB">
        <authorList>
            <consortium name="EnsemblPlants"/>
        </authorList>
    </citation>
    <scope>IDENTIFICATION</scope>
</reference>
<dbReference type="AlphaFoldDB" id="A0A8R7UUE1"/>
<keyword evidence="2" id="KW-1185">Reference proteome</keyword>
<dbReference type="EnsemblPlants" id="TuG1812G0600002317.01.T08">
    <property type="protein sequence ID" value="TuG1812G0600002317.01.T08"/>
    <property type="gene ID" value="TuG1812G0600002317.01"/>
</dbReference>
<evidence type="ECO:0000313" key="1">
    <source>
        <dbReference type="EnsemblPlants" id="TuG1812G0600002317.01.T08"/>
    </source>
</evidence>
<proteinExistence type="predicted"/>
<name>A0A8R7UUE1_TRIUA</name>
<protein>
    <submittedName>
        <fullName evidence="1">Uncharacterized protein</fullName>
    </submittedName>
</protein>
<reference evidence="1" key="2">
    <citation type="submission" date="2018-03" db="EMBL/GenBank/DDBJ databases">
        <title>The Triticum urartu genome reveals the dynamic nature of wheat genome evolution.</title>
        <authorList>
            <person name="Ling H."/>
            <person name="Ma B."/>
            <person name="Shi X."/>
            <person name="Liu H."/>
            <person name="Dong L."/>
            <person name="Sun H."/>
            <person name="Cao Y."/>
            <person name="Gao Q."/>
            <person name="Zheng S."/>
            <person name="Li Y."/>
            <person name="Yu Y."/>
            <person name="Du H."/>
            <person name="Qi M."/>
            <person name="Li Y."/>
            <person name="Yu H."/>
            <person name="Cui Y."/>
            <person name="Wang N."/>
            <person name="Chen C."/>
            <person name="Wu H."/>
            <person name="Zhao Y."/>
            <person name="Zhang J."/>
            <person name="Li Y."/>
            <person name="Zhou W."/>
            <person name="Zhang B."/>
            <person name="Hu W."/>
            <person name="Eijk M."/>
            <person name="Tang J."/>
            <person name="Witsenboer H."/>
            <person name="Zhao S."/>
            <person name="Li Z."/>
            <person name="Zhang A."/>
            <person name="Wang D."/>
            <person name="Liang C."/>
        </authorList>
    </citation>
    <scope>NUCLEOTIDE SEQUENCE [LARGE SCALE GENOMIC DNA]</scope>
    <source>
        <strain evidence="1">cv. G1812</strain>
    </source>
</reference>
<dbReference type="Gramene" id="TuG1812G0600002317.01.T08">
    <property type="protein sequence ID" value="TuG1812G0600002317.01.T08"/>
    <property type="gene ID" value="TuG1812G0600002317.01"/>
</dbReference>
<evidence type="ECO:0000313" key="2">
    <source>
        <dbReference type="Proteomes" id="UP000015106"/>
    </source>
</evidence>
<sequence>MNATPMPRLPLVTPSSVVMPECLPRKGVKRAAT</sequence>
<accession>A0A8R7UUE1</accession>
<reference evidence="2" key="1">
    <citation type="journal article" date="2013" name="Nature">
        <title>Draft genome of the wheat A-genome progenitor Triticum urartu.</title>
        <authorList>
            <person name="Ling H.Q."/>
            <person name="Zhao S."/>
            <person name="Liu D."/>
            <person name="Wang J."/>
            <person name="Sun H."/>
            <person name="Zhang C."/>
            <person name="Fan H."/>
            <person name="Li D."/>
            <person name="Dong L."/>
            <person name="Tao Y."/>
            <person name="Gao C."/>
            <person name="Wu H."/>
            <person name="Li Y."/>
            <person name="Cui Y."/>
            <person name="Guo X."/>
            <person name="Zheng S."/>
            <person name="Wang B."/>
            <person name="Yu K."/>
            <person name="Liang Q."/>
            <person name="Yang W."/>
            <person name="Lou X."/>
            <person name="Chen J."/>
            <person name="Feng M."/>
            <person name="Jian J."/>
            <person name="Zhang X."/>
            <person name="Luo G."/>
            <person name="Jiang Y."/>
            <person name="Liu J."/>
            <person name="Wang Z."/>
            <person name="Sha Y."/>
            <person name="Zhang B."/>
            <person name="Wu H."/>
            <person name="Tang D."/>
            <person name="Shen Q."/>
            <person name="Xue P."/>
            <person name="Zou S."/>
            <person name="Wang X."/>
            <person name="Liu X."/>
            <person name="Wang F."/>
            <person name="Yang Y."/>
            <person name="An X."/>
            <person name="Dong Z."/>
            <person name="Zhang K."/>
            <person name="Zhang X."/>
            <person name="Luo M.C."/>
            <person name="Dvorak J."/>
            <person name="Tong Y."/>
            <person name="Wang J."/>
            <person name="Yang H."/>
            <person name="Li Z."/>
            <person name="Wang D."/>
            <person name="Zhang A."/>
            <person name="Wang J."/>
        </authorList>
    </citation>
    <scope>NUCLEOTIDE SEQUENCE</scope>
    <source>
        <strain evidence="2">cv. G1812</strain>
    </source>
</reference>
<organism evidence="1 2">
    <name type="scientific">Triticum urartu</name>
    <name type="common">Red wild einkorn</name>
    <name type="synonym">Crithodium urartu</name>
    <dbReference type="NCBI Taxonomy" id="4572"/>
    <lineage>
        <taxon>Eukaryota</taxon>
        <taxon>Viridiplantae</taxon>
        <taxon>Streptophyta</taxon>
        <taxon>Embryophyta</taxon>
        <taxon>Tracheophyta</taxon>
        <taxon>Spermatophyta</taxon>
        <taxon>Magnoliopsida</taxon>
        <taxon>Liliopsida</taxon>
        <taxon>Poales</taxon>
        <taxon>Poaceae</taxon>
        <taxon>BOP clade</taxon>
        <taxon>Pooideae</taxon>
        <taxon>Triticodae</taxon>
        <taxon>Triticeae</taxon>
        <taxon>Triticinae</taxon>
        <taxon>Triticum</taxon>
    </lineage>
</organism>